<dbReference type="EMBL" id="VCAZ01000005">
    <property type="protein sequence ID" value="TSK20014.1"/>
    <property type="molecule type" value="Genomic_DNA"/>
</dbReference>
<keyword evidence="2" id="KW-0812">Transmembrane</keyword>
<evidence type="ECO:0000256" key="3">
    <source>
        <dbReference type="SAM" id="SignalP"/>
    </source>
</evidence>
<comment type="caution">
    <text evidence="4">The sequence shown here is derived from an EMBL/GenBank/DDBJ whole genome shotgun (WGS) entry which is preliminary data.</text>
</comment>
<dbReference type="Proteomes" id="UP000319801">
    <property type="component" value="Unassembled WGS sequence"/>
</dbReference>
<organism evidence="4 5">
    <name type="scientific">Bagarius yarrelli</name>
    <name type="common">Goonch</name>
    <name type="synonym">Bagrus yarrelli</name>
    <dbReference type="NCBI Taxonomy" id="175774"/>
    <lineage>
        <taxon>Eukaryota</taxon>
        <taxon>Metazoa</taxon>
        <taxon>Chordata</taxon>
        <taxon>Craniata</taxon>
        <taxon>Vertebrata</taxon>
        <taxon>Euteleostomi</taxon>
        <taxon>Actinopterygii</taxon>
        <taxon>Neopterygii</taxon>
        <taxon>Teleostei</taxon>
        <taxon>Ostariophysi</taxon>
        <taxon>Siluriformes</taxon>
        <taxon>Sisoridae</taxon>
        <taxon>Sisorinae</taxon>
        <taxon>Bagarius</taxon>
    </lineage>
</organism>
<keyword evidence="2" id="KW-1133">Transmembrane helix</keyword>
<gene>
    <name evidence="4" type="ORF">Baya_1562</name>
</gene>
<evidence type="ECO:0000313" key="5">
    <source>
        <dbReference type="Proteomes" id="UP000319801"/>
    </source>
</evidence>
<accession>A0A556TLH1</accession>
<keyword evidence="3" id="KW-0732">Signal</keyword>
<protein>
    <submittedName>
        <fullName evidence="4">Uncharacterized protein</fullName>
    </submittedName>
</protein>
<evidence type="ECO:0000256" key="2">
    <source>
        <dbReference type="SAM" id="Phobius"/>
    </source>
</evidence>
<sequence>MHTIVFLVITSGLVIFQTTLGLTQDVGPDFFDEVAADGFIVATNGPTISEKIQSNNNAVITNDSINPEEIISVFHSVPTESIATVPVTLNKITNKVIKTENGAVYLITVGSSQSSLLFPEENAEGSANLPGGSGMFLETLDERQDKELQFTTTVRNSGDVKTSTLSSEENGGSGMGPEAPISDWLTTTPTISLVKSVNAENMNIKTLNKPVDRSGPDSTEKVLFQPKPRLSKEFVNEPDTQMKEGTPGWLFILALCLTVGAVVCVSIGIATKDMWYGPSKRCLNINSTDSKKHKEYDKAAALSMSEKKIVALMGSQKAEGKETDYTIISLEEVPEKEYLM</sequence>
<feature type="signal peptide" evidence="3">
    <location>
        <begin position="1"/>
        <end position="21"/>
    </location>
</feature>
<name>A0A556TLH1_BAGYA</name>
<reference evidence="4 5" key="1">
    <citation type="journal article" date="2019" name="Genome Biol. Evol.">
        <title>Whole-Genome Sequencing of the Giant Devil Catfish, Bagarius yarrelli.</title>
        <authorList>
            <person name="Jiang W."/>
            <person name="Lv Y."/>
            <person name="Cheng L."/>
            <person name="Yang K."/>
            <person name="Chao B."/>
            <person name="Wang X."/>
            <person name="Li Y."/>
            <person name="Pan X."/>
            <person name="You X."/>
            <person name="Zhang Y."/>
            <person name="Yang J."/>
            <person name="Li J."/>
            <person name="Zhang X."/>
            <person name="Liu S."/>
            <person name="Sun C."/>
            <person name="Yang J."/>
            <person name="Shi Q."/>
        </authorList>
    </citation>
    <scope>NUCLEOTIDE SEQUENCE [LARGE SCALE GENOMIC DNA]</scope>
    <source>
        <strain evidence="4">JWS20170419001</strain>
        <tissue evidence="4">Muscle</tissue>
    </source>
</reference>
<feature type="transmembrane region" description="Helical" evidence="2">
    <location>
        <begin position="248"/>
        <end position="271"/>
    </location>
</feature>
<feature type="chain" id="PRO_5022033626" evidence="3">
    <location>
        <begin position="22"/>
        <end position="340"/>
    </location>
</feature>
<proteinExistence type="predicted"/>
<keyword evidence="5" id="KW-1185">Reference proteome</keyword>
<evidence type="ECO:0000256" key="1">
    <source>
        <dbReference type="SAM" id="MobiDB-lite"/>
    </source>
</evidence>
<evidence type="ECO:0000313" key="4">
    <source>
        <dbReference type="EMBL" id="TSK20014.1"/>
    </source>
</evidence>
<dbReference type="OrthoDB" id="8952307at2759"/>
<feature type="region of interest" description="Disordered" evidence="1">
    <location>
        <begin position="153"/>
        <end position="182"/>
    </location>
</feature>
<feature type="compositionally biased region" description="Polar residues" evidence="1">
    <location>
        <begin position="153"/>
        <end position="170"/>
    </location>
</feature>
<dbReference type="AlphaFoldDB" id="A0A556TLH1"/>
<keyword evidence="2" id="KW-0472">Membrane</keyword>